<keyword evidence="1" id="KW-1185">Reference proteome</keyword>
<gene>
    <name evidence="2" type="primary">FNIP2</name>
</gene>
<name>A0AC54ZD00_ORYAF</name>
<reference evidence="2" key="1">
    <citation type="submission" date="2025-08" db="UniProtKB">
        <authorList>
            <consortium name="RefSeq"/>
        </authorList>
    </citation>
    <scope>IDENTIFICATION</scope>
</reference>
<dbReference type="Proteomes" id="UP000694850">
    <property type="component" value="Unplaced"/>
</dbReference>
<proteinExistence type="predicted"/>
<organism evidence="1 2">
    <name type="scientific">Orycteropus afer afer</name>
    <dbReference type="NCBI Taxonomy" id="1230840"/>
    <lineage>
        <taxon>Eukaryota</taxon>
        <taxon>Metazoa</taxon>
        <taxon>Chordata</taxon>
        <taxon>Craniata</taxon>
        <taxon>Vertebrata</taxon>
        <taxon>Euteleostomi</taxon>
        <taxon>Mammalia</taxon>
        <taxon>Eutheria</taxon>
        <taxon>Afrotheria</taxon>
        <taxon>Tubulidentata</taxon>
        <taxon>Orycteropodidae</taxon>
        <taxon>Orycteropus</taxon>
    </lineage>
</organism>
<accession>A0AC54ZD00</accession>
<sequence length="1168" mass="128919">MCGGTAKTTNRPGAWQDSARCVSDAVSGTGRTYKTFLCKKLRKRARVGRDTSRTTEVHNSWSCSEFDLNEIRLIVYQDCERRGRQVLFDSKAVHKIEEVAAQDTEDVPINVSAKCCQGSGSVSSSSSSSLSSQSSSGGSLQNSKEQLPKYQYARPASDVNMLGEMMFGSVAMSYKGSTLKIHYIRSPPQLMISKVFSARMGSFCGSTNNLQDSFEYINQDPNLGKLNTNQNSLGPCRTGSNLGLLQACSSKLLLGAAEGGPLRLTRSASFFAAHSTPVDMPSRGQNEDRDSGIARSGKPIVLFFTPAVGNYAVAMPAFQSSLKKRVGIPMWSTDETFSLAEETCSSNPAIVRRKKIAISIIFSLCEKEEAQRNFQDFFFSHFPLFESHMNRLKSAIEKAMISCRKIAESSHRVQFYVSRLMEALGEFRGTIWNLYSVPRIAEPIWLTMMSSTLEKTQLCQRFLKEFTLLIEQINKNQFFAALLTAVLTYHLAWVPTVMPVDHPPIKAFSEKRTSQSVNMLAKTHPYNPLWAQLGDLYGAIGSPVRLTRTVVVGKQKDLVQRILYVLTYFLRCSELQENQLTWSGNHGEGDQVLNGSKIITALEKGEVEESEYVVVTVRNEPALLPPILPQTTAENRNLGPTGLAGAPEGTDFTDLCPKPDREGSKRPEQSSEPCSMGFQGPALGTSWQHQGTFCEDEGGKKVAPQVGSLRLTSSEILGTGLKISQQIVSEELKGEMPKKLPDRSVAWPCRDRHTWEKPPLEKVIFQIGSSISPESDLESRTKKMEEQLKACRQCPESANGPSFQSRVTPDMAQVQEVSRCSFNSGFQKNVCWPQYQSSEGDEGEFDRCFAEDRDIKTNVATDVAGQLNQSADSIAPSDTAAETRKRLLEKTKGLCLKEAEGPLLEPVPDRCVQQDSGLSVGADVPCGDASRKADFRIEGGIPRNESSDSALGDSDDETCASATLSLGHCGDRTEESLEVELPLPRSQSFSNQNVRNFGRSLLAGYCPTYMPDLVLHGTSNDEKLKQCLMADLVHTVHHPVLDEPIAEAVCIIADTDKWSVQVATSQRKVMDNMKLGQDVLVSSQVSSLLQSILQLYKLHLPADFCIMHLEDRLQEMYLKSKMLSEYLRGHTRVHVKELGVVLGIESNDLPLLTAIASTHSPYVAQILL</sequence>
<protein>
    <submittedName>
        <fullName evidence="2">Folliculin-interacting protein 2</fullName>
    </submittedName>
</protein>
<dbReference type="RefSeq" id="XP_042638338.1">
    <property type="nucleotide sequence ID" value="XM_042782404.1"/>
</dbReference>
<evidence type="ECO:0000313" key="2">
    <source>
        <dbReference type="RefSeq" id="XP_042638338.1"/>
    </source>
</evidence>
<evidence type="ECO:0000313" key="1">
    <source>
        <dbReference type="Proteomes" id="UP000694850"/>
    </source>
</evidence>